<comment type="subcellular location">
    <subcellularLocation>
        <location evidence="1">Membrane</location>
        <topology evidence="1">Multi-pass membrane protein</topology>
    </subcellularLocation>
</comment>
<dbReference type="GO" id="GO:0016020">
    <property type="term" value="C:membrane"/>
    <property type="evidence" value="ECO:0007669"/>
    <property type="project" value="UniProtKB-SubCell"/>
</dbReference>
<accession>A0A2T2NY02</accession>
<dbReference type="PANTHER" id="PTHR11360">
    <property type="entry name" value="MONOCARBOXYLATE TRANSPORTER"/>
    <property type="match status" value="1"/>
</dbReference>
<keyword evidence="6" id="KW-1185">Reference proteome</keyword>
<protein>
    <submittedName>
        <fullName evidence="5">MFS general substrate transporter</fullName>
    </submittedName>
</protein>
<feature type="compositionally biased region" description="Polar residues" evidence="3">
    <location>
        <begin position="1"/>
        <end position="44"/>
    </location>
</feature>
<dbReference type="GO" id="GO:0022857">
    <property type="term" value="F:transmembrane transporter activity"/>
    <property type="evidence" value="ECO:0007669"/>
    <property type="project" value="InterPro"/>
</dbReference>
<proteinExistence type="inferred from homology"/>
<feature type="transmembrane region" description="Helical" evidence="4">
    <location>
        <begin position="396"/>
        <end position="417"/>
    </location>
</feature>
<dbReference type="AlphaFoldDB" id="A0A2T2NY02"/>
<feature type="transmembrane region" description="Helical" evidence="4">
    <location>
        <begin position="266"/>
        <end position="287"/>
    </location>
</feature>
<dbReference type="Proteomes" id="UP000240883">
    <property type="component" value="Unassembled WGS sequence"/>
</dbReference>
<dbReference type="Gene3D" id="1.20.1250.20">
    <property type="entry name" value="MFS general substrate transporter like domains"/>
    <property type="match status" value="2"/>
</dbReference>
<dbReference type="OrthoDB" id="6499973at2759"/>
<sequence length="457" mass="49107">MEPINDSNNSSTEDVFDTSNNSSKSDFINISGNSSQANILSNGPNEKDQESTVVPVEPPPDGGLRAWTQVFMGHLVLINSWGYLSSFGLFQSYYATTLSTTPSAISWIGSVQIFLIYVIGTFSGRALDGGHMHTVLRLGSFLQILAIFMTSISTQYWQLFLAQGICKGIGDGLVFCPTVSLVATYFSTKRSLAMACTASGGATGGIIFPLIAQQLLTKVGFGWTVRVMGFVVLANTAVVLTIARVRLPPRQQGPLVEWEAFKDPSYTFFCIGVFFNMWAVYFAYFYISTYGTTIIGISPSTSLTLLLVMNAVGIPGRVLCGFIADRFIGPVNTLIPVAFCAGVLFYSWAGISTLGGLYAFCIVYGYFGAAIQSLFPASCASLTTDVKKMGVRTGMCFSFCSLSCLTGAPIAGALIQMNNGNFLYAQMFGGSAMLGGSLTLIAAKISKDRREKEEPRG</sequence>
<feature type="transmembrane region" description="Helical" evidence="4">
    <location>
        <begin position="355"/>
        <end position="375"/>
    </location>
</feature>
<evidence type="ECO:0000256" key="1">
    <source>
        <dbReference type="ARBA" id="ARBA00004141"/>
    </source>
</evidence>
<evidence type="ECO:0000256" key="2">
    <source>
        <dbReference type="ARBA" id="ARBA00006727"/>
    </source>
</evidence>
<gene>
    <name evidence="5" type="ORF">BS50DRAFT_662473</name>
</gene>
<keyword evidence="4" id="KW-1133">Transmembrane helix</keyword>
<feature type="region of interest" description="Disordered" evidence="3">
    <location>
        <begin position="1"/>
        <end position="55"/>
    </location>
</feature>
<feature type="transmembrane region" description="Helical" evidence="4">
    <location>
        <begin position="192"/>
        <end position="211"/>
    </location>
</feature>
<feature type="transmembrane region" description="Helical" evidence="4">
    <location>
        <begin position="160"/>
        <end position="185"/>
    </location>
</feature>
<keyword evidence="4" id="KW-0812">Transmembrane</keyword>
<dbReference type="Pfam" id="PF07690">
    <property type="entry name" value="MFS_1"/>
    <property type="match status" value="1"/>
</dbReference>
<dbReference type="EMBL" id="KZ678132">
    <property type="protein sequence ID" value="PSN70297.1"/>
    <property type="molecule type" value="Genomic_DNA"/>
</dbReference>
<feature type="transmembrane region" description="Helical" evidence="4">
    <location>
        <begin position="104"/>
        <end position="123"/>
    </location>
</feature>
<evidence type="ECO:0000313" key="5">
    <source>
        <dbReference type="EMBL" id="PSN70297.1"/>
    </source>
</evidence>
<feature type="transmembrane region" description="Helical" evidence="4">
    <location>
        <begin position="66"/>
        <end position="84"/>
    </location>
</feature>
<evidence type="ECO:0000313" key="6">
    <source>
        <dbReference type="Proteomes" id="UP000240883"/>
    </source>
</evidence>
<dbReference type="PANTHER" id="PTHR11360:SF130">
    <property type="entry name" value="MAJOR FACILITATOR SUPERFAMILY (MFS) PROFILE DOMAIN-CONTAINING PROTEIN-RELATED"/>
    <property type="match status" value="1"/>
</dbReference>
<evidence type="ECO:0000256" key="3">
    <source>
        <dbReference type="SAM" id="MobiDB-lite"/>
    </source>
</evidence>
<dbReference type="InterPro" id="IPR036259">
    <property type="entry name" value="MFS_trans_sf"/>
</dbReference>
<reference evidence="5 6" key="1">
    <citation type="journal article" date="2018" name="Front. Microbiol.">
        <title>Genome-Wide Analysis of Corynespora cassiicola Leaf Fall Disease Putative Effectors.</title>
        <authorList>
            <person name="Lopez D."/>
            <person name="Ribeiro S."/>
            <person name="Label P."/>
            <person name="Fumanal B."/>
            <person name="Venisse J.S."/>
            <person name="Kohler A."/>
            <person name="de Oliveira R.R."/>
            <person name="Labutti K."/>
            <person name="Lipzen A."/>
            <person name="Lail K."/>
            <person name="Bauer D."/>
            <person name="Ohm R.A."/>
            <person name="Barry K.W."/>
            <person name="Spatafora J."/>
            <person name="Grigoriev I.V."/>
            <person name="Martin F.M."/>
            <person name="Pujade-Renaud V."/>
        </authorList>
    </citation>
    <scope>NUCLEOTIDE SEQUENCE [LARGE SCALE GENOMIC DNA]</scope>
    <source>
        <strain evidence="5 6">Philippines</strain>
    </source>
</reference>
<feature type="transmembrane region" description="Helical" evidence="4">
    <location>
        <begin position="293"/>
        <end position="315"/>
    </location>
</feature>
<evidence type="ECO:0000256" key="4">
    <source>
        <dbReference type="SAM" id="Phobius"/>
    </source>
</evidence>
<dbReference type="SUPFAM" id="SSF103473">
    <property type="entry name" value="MFS general substrate transporter"/>
    <property type="match status" value="1"/>
</dbReference>
<feature type="transmembrane region" description="Helical" evidence="4">
    <location>
        <begin position="423"/>
        <end position="443"/>
    </location>
</feature>
<keyword evidence="4" id="KW-0472">Membrane</keyword>
<organism evidence="5 6">
    <name type="scientific">Corynespora cassiicola Philippines</name>
    <dbReference type="NCBI Taxonomy" id="1448308"/>
    <lineage>
        <taxon>Eukaryota</taxon>
        <taxon>Fungi</taxon>
        <taxon>Dikarya</taxon>
        <taxon>Ascomycota</taxon>
        <taxon>Pezizomycotina</taxon>
        <taxon>Dothideomycetes</taxon>
        <taxon>Pleosporomycetidae</taxon>
        <taxon>Pleosporales</taxon>
        <taxon>Corynesporascaceae</taxon>
        <taxon>Corynespora</taxon>
    </lineage>
</organism>
<comment type="similarity">
    <text evidence="2">Belongs to the major facilitator superfamily. Monocarboxylate porter (TC 2.A.1.13) family.</text>
</comment>
<dbReference type="InterPro" id="IPR050327">
    <property type="entry name" value="Proton-linked_MCT"/>
</dbReference>
<name>A0A2T2NY02_CORCC</name>
<dbReference type="InterPro" id="IPR011701">
    <property type="entry name" value="MFS"/>
</dbReference>
<feature type="transmembrane region" description="Helical" evidence="4">
    <location>
        <begin position="223"/>
        <end position="245"/>
    </location>
</feature>
<feature type="transmembrane region" description="Helical" evidence="4">
    <location>
        <begin position="327"/>
        <end position="349"/>
    </location>
</feature>
<feature type="transmembrane region" description="Helical" evidence="4">
    <location>
        <begin position="135"/>
        <end position="154"/>
    </location>
</feature>